<comment type="caution">
    <text evidence="9">The sequence shown here is derived from an EMBL/GenBank/DDBJ whole genome shotgun (WGS) entry which is preliminary data.</text>
</comment>
<keyword evidence="10" id="KW-1185">Reference proteome</keyword>
<evidence type="ECO:0000256" key="2">
    <source>
        <dbReference type="ARBA" id="ARBA00022475"/>
    </source>
</evidence>
<evidence type="ECO:0000256" key="4">
    <source>
        <dbReference type="ARBA" id="ARBA00022989"/>
    </source>
</evidence>
<evidence type="ECO:0000259" key="8">
    <source>
        <dbReference type="Pfam" id="PF06271"/>
    </source>
</evidence>
<protein>
    <recommendedName>
        <fullName evidence="8">RDD domain-containing protein</fullName>
    </recommendedName>
</protein>
<dbReference type="PANTHER" id="PTHR36115">
    <property type="entry name" value="PROLINE-RICH ANTIGEN HOMOLOG-RELATED"/>
    <property type="match status" value="1"/>
</dbReference>
<evidence type="ECO:0000256" key="7">
    <source>
        <dbReference type="SAM" id="Phobius"/>
    </source>
</evidence>
<feature type="domain" description="RDD" evidence="8">
    <location>
        <begin position="36"/>
        <end position="164"/>
    </location>
</feature>
<name>A0ABN3A943_9ACTN</name>
<evidence type="ECO:0000256" key="5">
    <source>
        <dbReference type="ARBA" id="ARBA00023136"/>
    </source>
</evidence>
<feature type="region of interest" description="Disordered" evidence="6">
    <location>
        <begin position="1"/>
        <end position="30"/>
    </location>
</feature>
<dbReference type="Pfam" id="PF06271">
    <property type="entry name" value="RDD"/>
    <property type="match status" value="1"/>
</dbReference>
<gene>
    <name evidence="9" type="ORF">GCM10009844_44860</name>
</gene>
<evidence type="ECO:0000313" key="10">
    <source>
        <dbReference type="Proteomes" id="UP001501771"/>
    </source>
</evidence>
<dbReference type="InterPro" id="IPR010432">
    <property type="entry name" value="RDD"/>
</dbReference>
<accession>A0ABN3A943</accession>
<proteinExistence type="predicted"/>
<comment type="subcellular location">
    <subcellularLocation>
        <location evidence="1">Cell membrane</location>
        <topology evidence="1">Multi-pass membrane protein</topology>
    </subcellularLocation>
</comment>
<keyword evidence="4 7" id="KW-1133">Transmembrane helix</keyword>
<dbReference type="InterPro" id="IPR051791">
    <property type="entry name" value="Pra-immunoreactive"/>
</dbReference>
<evidence type="ECO:0000313" key="9">
    <source>
        <dbReference type="EMBL" id="GAA2156519.1"/>
    </source>
</evidence>
<keyword evidence="3 7" id="KW-0812">Transmembrane</keyword>
<dbReference type="RefSeq" id="WP_344158133.1">
    <property type="nucleotide sequence ID" value="NZ_BAAAQR010000020.1"/>
</dbReference>
<feature type="transmembrane region" description="Helical" evidence="7">
    <location>
        <begin position="43"/>
        <end position="62"/>
    </location>
</feature>
<feature type="transmembrane region" description="Helical" evidence="7">
    <location>
        <begin position="74"/>
        <end position="93"/>
    </location>
</feature>
<organism evidence="9 10">
    <name type="scientific">Nocardioides koreensis</name>
    <dbReference type="NCBI Taxonomy" id="433651"/>
    <lineage>
        <taxon>Bacteria</taxon>
        <taxon>Bacillati</taxon>
        <taxon>Actinomycetota</taxon>
        <taxon>Actinomycetes</taxon>
        <taxon>Propionibacteriales</taxon>
        <taxon>Nocardioidaceae</taxon>
        <taxon>Nocardioides</taxon>
    </lineage>
</organism>
<sequence length="173" mass="18813">MSNPGTTPHQPDRDPIDRIRESTNPYGLPTQPPNPYAAWIKRVGAYLIDALLVAVAYFPAWIGLIVSSSGGNDALATTLVVIGALLSLAVFVWNTCLRAGRTGYSIGKGVLGIKLVGERSGEPIGAGMAFVRYLLHIVDTLPLYLGYLWPLWDAKRQTFSDKIVHTVVLNQPQ</sequence>
<keyword evidence="2" id="KW-1003">Cell membrane</keyword>
<dbReference type="EMBL" id="BAAAQR010000020">
    <property type="protein sequence ID" value="GAA2156519.1"/>
    <property type="molecule type" value="Genomic_DNA"/>
</dbReference>
<evidence type="ECO:0000256" key="6">
    <source>
        <dbReference type="SAM" id="MobiDB-lite"/>
    </source>
</evidence>
<keyword evidence="5 7" id="KW-0472">Membrane</keyword>
<feature type="compositionally biased region" description="Basic and acidic residues" evidence="6">
    <location>
        <begin position="10"/>
        <end position="21"/>
    </location>
</feature>
<reference evidence="9 10" key="1">
    <citation type="journal article" date="2019" name="Int. J. Syst. Evol. Microbiol.">
        <title>The Global Catalogue of Microorganisms (GCM) 10K type strain sequencing project: providing services to taxonomists for standard genome sequencing and annotation.</title>
        <authorList>
            <consortium name="The Broad Institute Genomics Platform"/>
            <consortium name="The Broad Institute Genome Sequencing Center for Infectious Disease"/>
            <person name="Wu L."/>
            <person name="Ma J."/>
        </authorList>
    </citation>
    <scope>NUCLEOTIDE SEQUENCE [LARGE SCALE GENOMIC DNA]</scope>
    <source>
        <strain evidence="9 10">JCM 16022</strain>
    </source>
</reference>
<dbReference type="PANTHER" id="PTHR36115:SF6">
    <property type="entry name" value="PROLINE-RICH ANTIGEN HOMOLOG"/>
    <property type="match status" value="1"/>
</dbReference>
<dbReference type="Proteomes" id="UP001501771">
    <property type="component" value="Unassembled WGS sequence"/>
</dbReference>
<evidence type="ECO:0000256" key="3">
    <source>
        <dbReference type="ARBA" id="ARBA00022692"/>
    </source>
</evidence>
<evidence type="ECO:0000256" key="1">
    <source>
        <dbReference type="ARBA" id="ARBA00004651"/>
    </source>
</evidence>